<evidence type="ECO:0000256" key="8">
    <source>
        <dbReference type="PIRSR" id="PIRSR000005-1"/>
    </source>
</evidence>
<comment type="subcellular location">
    <subcellularLocation>
        <location evidence="1">Periplasm</location>
    </subcellularLocation>
</comment>
<dbReference type="PANTHER" id="PTHR33751">
    <property type="entry name" value="CBB3-TYPE CYTOCHROME C OXIDASE SUBUNIT FIXP"/>
    <property type="match status" value="1"/>
</dbReference>
<evidence type="ECO:0000256" key="4">
    <source>
        <dbReference type="ARBA" id="ARBA00022723"/>
    </source>
</evidence>
<dbReference type="Gene3D" id="1.10.760.10">
    <property type="entry name" value="Cytochrome c-like domain"/>
    <property type="match status" value="2"/>
</dbReference>
<dbReference type="PANTHER" id="PTHR33751:SF9">
    <property type="entry name" value="CYTOCHROME C4"/>
    <property type="match status" value="1"/>
</dbReference>
<feature type="binding site" description="axial binding residue" evidence="9">
    <location>
        <position position="102"/>
    </location>
    <ligand>
        <name>heme c</name>
        <dbReference type="ChEBI" id="CHEBI:61717"/>
        <label>1</label>
    </ligand>
    <ligandPart>
        <name>Fe</name>
        <dbReference type="ChEBI" id="CHEBI:18248"/>
    </ligandPart>
</feature>
<proteinExistence type="predicted"/>
<dbReference type="InterPro" id="IPR050597">
    <property type="entry name" value="Cytochrome_c_Oxidase_Subunit"/>
</dbReference>
<evidence type="ECO:0000313" key="12">
    <source>
        <dbReference type="Proteomes" id="UP000294914"/>
    </source>
</evidence>
<dbReference type="Pfam" id="PF00034">
    <property type="entry name" value="Cytochrom_C"/>
    <property type="match status" value="1"/>
</dbReference>
<feature type="domain" description="Cytochrome c" evidence="10">
    <location>
        <begin position="134"/>
        <end position="222"/>
    </location>
</feature>
<dbReference type="OrthoDB" id="9773456at2"/>
<keyword evidence="2" id="KW-0813">Transport</keyword>
<evidence type="ECO:0000259" key="10">
    <source>
        <dbReference type="PROSITE" id="PS51007"/>
    </source>
</evidence>
<keyword evidence="6" id="KW-0249">Electron transport</keyword>
<dbReference type="Proteomes" id="UP000294914">
    <property type="component" value="Unassembled WGS sequence"/>
</dbReference>
<comment type="PTM">
    <text evidence="8">Binds 2 heme c groups covalently per subunit.</text>
</comment>
<dbReference type="GO" id="GO:0042597">
    <property type="term" value="C:periplasmic space"/>
    <property type="evidence" value="ECO:0007669"/>
    <property type="project" value="UniProtKB-SubCell"/>
</dbReference>
<dbReference type="SUPFAM" id="SSF46626">
    <property type="entry name" value="Cytochrome c"/>
    <property type="match status" value="2"/>
</dbReference>
<dbReference type="GO" id="GO:0009055">
    <property type="term" value="F:electron transfer activity"/>
    <property type="evidence" value="ECO:0007669"/>
    <property type="project" value="InterPro"/>
</dbReference>
<evidence type="ECO:0000313" key="11">
    <source>
        <dbReference type="EMBL" id="TDX98132.1"/>
    </source>
</evidence>
<feature type="binding site" description="covalent" evidence="8">
    <location>
        <position position="62"/>
    </location>
    <ligand>
        <name>heme c</name>
        <dbReference type="ChEBI" id="CHEBI:61717"/>
        <label>1</label>
    </ligand>
</feature>
<feature type="domain" description="Cytochrome c" evidence="10">
    <location>
        <begin position="25"/>
        <end position="125"/>
    </location>
</feature>
<keyword evidence="7 9" id="KW-0408">Iron</keyword>
<feature type="binding site" description="axial binding residue" evidence="9">
    <location>
        <position position="63"/>
    </location>
    <ligand>
        <name>heme c</name>
        <dbReference type="ChEBI" id="CHEBI:61717"/>
        <label>1</label>
    </ligand>
    <ligandPart>
        <name>Fe</name>
        <dbReference type="ChEBI" id="CHEBI:18248"/>
    </ligandPart>
</feature>
<evidence type="ECO:0000256" key="1">
    <source>
        <dbReference type="ARBA" id="ARBA00004418"/>
    </source>
</evidence>
<evidence type="ECO:0000256" key="5">
    <source>
        <dbReference type="ARBA" id="ARBA00022764"/>
    </source>
</evidence>
<accession>A0A4R8IG47</accession>
<keyword evidence="4 9" id="KW-0479">Metal-binding</keyword>
<organism evidence="11 12">
    <name type="scientific">Thiohalophilus thiocyanatoxydans</name>
    <dbReference type="NCBI Taxonomy" id="381308"/>
    <lineage>
        <taxon>Bacteria</taxon>
        <taxon>Pseudomonadati</taxon>
        <taxon>Pseudomonadota</taxon>
        <taxon>Gammaproteobacteria</taxon>
        <taxon>Thiohalomonadales</taxon>
        <taxon>Thiohalophilaceae</taxon>
        <taxon>Thiohalophilus</taxon>
    </lineage>
</organism>
<dbReference type="AlphaFoldDB" id="A0A4R8IG47"/>
<dbReference type="InterPro" id="IPR009056">
    <property type="entry name" value="Cyt_c-like_dom"/>
</dbReference>
<evidence type="ECO:0000256" key="3">
    <source>
        <dbReference type="ARBA" id="ARBA00022617"/>
    </source>
</evidence>
<evidence type="ECO:0000256" key="9">
    <source>
        <dbReference type="PIRSR" id="PIRSR000005-2"/>
    </source>
</evidence>
<feature type="binding site" description="covalent" evidence="8">
    <location>
        <position position="59"/>
    </location>
    <ligand>
        <name>heme c</name>
        <dbReference type="ChEBI" id="CHEBI:61717"/>
        <label>1</label>
    </ligand>
</feature>
<dbReference type="RefSeq" id="WP_134085154.1">
    <property type="nucleotide sequence ID" value="NZ_SOQX01000009.1"/>
</dbReference>
<protein>
    <submittedName>
        <fullName evidence="11">Cytochrome c553</fullName>
    </submittedName>
</protein>
<evidence type="ECO:0000256" key="6">
    <source>
        <dbReference type="ARBA" id="ARBA00022982"/>
    </source>
</evidence>
<name>A0A4R8IG47_9GAMM</name>
<dbReference type="InterPro" id="IPR036909">
    <property type="entry name" value="Cyt_c-like_dom_sf"/>
</dbReference>
<feature type="binding site" description="axial binding residue" evidence="9">
    <location>
        <position position="151"/>
    </location>
    <ligand>
        <name>heme c</name>
        <dbReference type="ChEBI" id="CHEBI:61717"/>
        <label>2</label>
    </ligand>
    <ligandPart>
        <name>Fe</name>
        <dbReference type="ChEBI" id="CHEBI:18248"/>
    </ligandPart>
</feature>
<dbReference type="GO" id="GO:0020037">
    <property type="term" value="F:heme binding"/>
    <property type="evidence" value="ECO:0007669"/>
    <property type="project" value="InterPro"/>
</dbReference>
<feature type="binding site" description="covalent" evidence="8">
    <location>
        <position position="150"/>
    </location>
    <ligand>
        <name>heme c</name>
        <dbReference type="ChEBI" id="CHEBI:61717"/>
        <label>2</label>
    </ligand>
</feature>
<keyword evidence="5" id="KW-0574">Periplasm</keyword>
<comment type="caution">
    <text evidence="11">The sequence shown here is derived from an EMBL/GenBank/DDBJ whole genome shotgun (WGS) entry which is preliminary data.</text>
</comment>
<dbReference type="EMBL" id="SOQX01000009">
    <property type="protein sequence ID" value="TDX98132.1"/>
    <property type="molecule type" value="Genomic_DNA"/>
</dbReference>
<dbReference type="InterPro" id="IPR024167">
    <property type="entry name" value="Cytochrome_c4-like"/>
</dbReference>
<reference evidence="11 12" key="1">
    <citation type="submission" date="2019-03" db="EMBL/GenBank/DDBJ databases">
        <title>Genomic Encyclopedia of Type Strains, Phase IV (KMG-IV): sequencing the most valuable type-strain genomes for metagenomic binning, comparative biology and taxonomic classification.</title>
        <authorList>
            <person name="Goeker M."/>
        </authorList>
    </citation>
    <scope>NUCLEOTIDE SEQUENCE [LARGE SCALE GENOMIC DNA]</scope>
    <source>
        <strain evidence="11 12">DSM 16326</strain>
    </source>
</reference>
<evidence type="ECO:0000256" key="7">
    <source>
        <dbReference type="ARBA" id="ARBA00023004"/>
    </source>
</evidence>
<evidence type="ECO:0000256" key="2">
    <source>
        <dbReference type="ARBA" id="ARBA00022448"/>
    </source>
</evidence>
<feature type="binding site" description="covalent" evidence="8">
    <location>
        <position position="147"/>
    </location>
    <ligand>
        <name>heme c</name>
        <dbReference type="ChEBI" id="CHEBI:61717"/>
        <label>2</label>
    </ligand>
</feature>
<keyword evidence="3 8" id="KW-0349">Heme</keyword>
<gene>
    <name evidence="11" type="ORF">EDC23_2614</name>
</gene>
<dbReference type="PIRSF" id="PIRSF000005">
    <property type="entry name" value="Cytochrome_c4"/>
    <property type="match status" value="1"/>
</dbReference>
<sequence>MYRKLTVGFCLLILLGLSGPLLAVEDEIKGLMLIIEQRMEDPAARQEAMRAGRDRALLCSYCHGDDGNSVKPEVPNLAAQNPVYLLDQINKFARGERENFVMNSLAKEFSLDDKVNLAIYYARQEVDDKAVDEQLAARGEKLYNSRCTSCHGENGRGSAEYARLAGQQPEYVSLTLKRFRATARGSAEVDETVRRSPIMESIVEGLDDTQMEALAAYLAGLEG</sequence>
<feature type="binding site" description="axial binding residue" evidence="9">
    <location>
        <position position="199"/>
    </location>
    <ligand>
        <name>heme c</name>
        <dbReference type="ChEBI" id="CHEBI:61717"/>
        <label>2</label>
    </ligand>
    <ligandPart>
        <name>Fe</name>
        <dbReference type="ChEBI" id="CHEBI:18248"/>
    </ligandPart>
</feature>
<dbReference type="PROSITE" id="PS51007">
    <property type="entry name" value="CYTC"/>
    <property type="match status" value="2"/>
</dbReference>
<dbReference type="GO" id="GO:0005506">
    <property type="term" value="F:iron ion binding"/>
    <property type="evidence" value="ECO:0007669"/>
    <property type="project" value="InterPro"/>
</dbReference>
<keyword evidence="12" id="KW-1185">Reference proteome</keyword>